<evidence type="ECO:0000256" key="1">
    <source>
        <dbReference type="ARBA" id="ARBA00004370"/>
    </source>
</evidence>
<reference evidence="7" key="1">
    <citation type="submission" date="2025-08" db="UniProtKB">
        <authorList>
            <consortium name="Ensembl"/>
        </authorList>
    </citation>
    <scope>IDENTIFICATION</scope>
</reference>
<feature type="transmembrane region" description="Helical" evidence="6">
    <location>
        <begin position="26"/>
        <end position="48"/>
    </location>
</feature>
<dbReference type="GeneTree" id="ENSGT00940000171319"/>
<evidence type="ECO:0000256" key="2">
    <source>
        <dbReference type="ARBA" id="ARBA00006843"/>
    </source>
</evidence>
<evidence type="ECO:0000256" key="5">
    <source>
        <dbReference type="ARBA" id="ARBA00023136"/>
    </source>
</evidence>
<dbReference type="InterPro" id="IPR051423">
    <property type="entry name" value="CD225/Dispanin"/>
</dbReference>
<dbReference type="Pfam" id="PF04505">
    <property type="entry name" value="CD225"/>
    <property type="match status" value="1"/>
</dbReference>
<dbReference type="STRING" id="80966.ENSAPOP00000008463"/>
<keyword evidence="3 6" id="KW-0812">Transmembrane</keyword>
<reference evidence="7" key="2">
    <citation type="submission" date="2025-09" db="UniProtKB">
        <authorList>
            <consortium name="Ensembl"/>
        </authorList>
    </citation>
    <scope>IDENTIFICATION</scope>
</reference>
<dbReference type="Ensembl" id="ENSAPOT00000003223.1">
    <property type="protein sequence ID" value="ENSAPOP00000008463.1"/>
    <property type="gene ID" value="ENSAPOG00000010587.1"/>
</dbReference>
<sequence length="68" mass="7647">RWPVRTESRNSLQAGDMDGAKRLGRLARLLSIVAMVLGVVVIIVFVSVSGTEMTTSRKEFKDMVYKYI</sequence>
<comment type="subcellular location">
    <subcellularLocation>
        <location evidence="1">Membrane</location>
    </subcellularLocation>
</comment>
<comment type="similarity">
    <text evidence="2">Belongs to the CD225/Dispanin family.</text>
</comment>
<accession>A0A3Q1EW28</accession>
<dbReference type="PANTHER" id="PTHR14948:SF1">
    <property type="entry name" value="TRAFFICKING REGULATOR OF GLUT4 1"/>
    <property type="match status" value="1"/>
</dbReference>
<dbReference type="PANTHER" id="PTHR14948">
    <property type="entry name" value="NG5"/>
    <property type="match status" value="1"/>
</dbReference>
<evidence type="ECO:0000256" key="3">
    <source>
        <dbReference type="ARBA" id="ARBA00022692"/>
    </source>
</evidence>
<protein>
    <submittedName>
        <fullName evidence="7">Uncharacterized protein</fullName>
    </submittedName>
</protein>
<dbReference type="GO" id="GO:0016020">
    <property type="term" value="C:membrane"/>
    <property type="evidence" value="ECO:0007669"/>
    <property type="project" value="UniProtKB-SubCell"/>
</dbReference>
<evidence type="ECO:0000313" key="8">
    <source>
        <dbReference type="Proteomes" id="UP000257200"/>
    </source>
</evidence>
<dbReference type="Proteomes" id="UP000257200">
    <property type="component" value="Unplaced"/>
</dbReference>
<evidence type="ECO:0000256" key="6">
    <source>
        <dbReference type="SAM" id="Phobius"/>
    </source>
</evidence>
<keyword evidence="4 6" id="KW-1133">Transmembrane helix</keyword>
<evidence type="ECO:0000256" key="4">
    <source>
        <dbReference type="ARBA" id="ARBA00022989"/>
    </source>
</evidence>
<organism evidence="7 8">
    <name type="scientific">Acanthochromis polyacanthus</name>
    <name type="common">spiny chromis</name>
    <dbReference type="NCBI Taxonomy" id="80966"/>
    <lineage>
        <taxon>Eukaryota</taxon>
        <taxon>Metazoa</taxon>
        <taxon>Chordata</taxon>
        <taxon>Craniata</taxon>
        <taxon>Vertebrata</taxon>
        <taxon>Euteleostomi</taxon>
        <taxon>Actinopterygii</taxon>
        <taxon>Neopterygii</taxon>
        <taxon>Teleostei</taxon>
        <taxon>Neoteleostei</taxon>
        <taxon>Acanthomorphata</taxon>
        <taxon>Ovalentaria</taxon>
        <taxon>Pomacentridae</taxon>
        <taxon>Acanthochromis</taxon>
    </lineage>
</organism>
<name>A0A3Q1EW28_9TELE</name>
<evidence type="ECO:0000313" key="7">
    <source>
        <dbReference type="Ensembl" id="ENSAPOP00000008463.1"/>
    </source>
</evidence>
<dbReference type="AlphaFoldDB" id="A0A3Q1EW28"/>
<keyword evidence="8" id="KW-1185">Reference proteome</keyword>
<keyword evidence="5 6" id="KW-0472">Membrane</keyword>
<proteinExistence type="inferred from homology"/>
<dbReference type="InterPro" id="IPR007593">
    <property type="entry name" value="CD225/Dispanin_fam"/>
</dbReference>
<dbReference type="InParanoid" id="A0A3Q1EW28"/>